<feature type="compositionally biased region" description="Low complexity" evidence="1">
    <location>
        <begin position="206"/>
        <end position="221"/>
    </location>
</feature>
<feature type="region of interest" description="Disordered" evidence="1">
    <location>
        <begin position="168"/>
        <end position="235"/>
    </location>
</feature>
<feature type="transmembrane region" description="Helical" evidence="2">
    <location>
        <begin position="455"/>
        <end position="475"/>
    </location>
</feature>
<feature type="compositionally biased region" description="Low complexity" evidence="1">
    <location>
        <begin position="57"/>
        <end position="66"/>
    </location>
</feature>
<keyword evidence="2" id="KW-0472">Membrane</keyword>
<keyword evidence="2" id="KW-0812">Transmembrane</keyword>
<dbReference type="Proteomes" id="UP000018201">
    <property type="component" value="Unassembled WGS sequence"/>
</dbReference>
<feature type="compositionally biased region" description="Polar residues" evidence="1">
    <location>
        <begin position="112"/>
        <end position="126"/>
    </location>
</feature>
<dbReference type="EMBL" id="HG688747">
    <property type="protein sequence ID" value="CDI73688.1"/>
    <property type="molecule type" value="Genomic_DNA"/>
</dbReference>
<feature type="region of interest" description="Disordered" evidence="1">
    <location>
        <begin position="410"/>
        <end position="429"/>
    </location>
</feature>
<reference evidence="3" key="1">
    <citation type="submission" date="2013-10" db="EMBL/GenBank/DDBJ databases">
        <title>Genomic analysis of the causative agents of coccidiosis in chickens.</title>
        <authorList>
            <person name="Reid A.J."/>
            <person name="Blake D."/>
            <person name="Billington K."/>
            <person name="Browne H."/>
            <person name="Dunn M."/>
            <person name="Hung S."/>
            <person name="Kawahara F."/>
            <person name="Miranda-Saavedra D."/>
            <person name="Mourier T."/>
            <person name="Nagra H."/>
            <person name="Otto T.D."/>
            <person name="Rawlings N."/>
            <person name="Sanchez A."/>
            <person name="Sanders M."/>
            <person name="Subramaniam C."/>
            <person name="Tay Y."/>
            <person name="Dear P."/>
            <person name="Doerig C."/>
            <person name="Gruber A."/>
            <person name="Parkinson J."/>
            <person name="Shirley M."/>
            <person name="Wan K.L."/>
            <person name="Berriman M."/>
            <person name="Tomley F."/>
            <person name="Pain A."/>
        </authorList>
    </citation>
    <scope>NUCLEOTIDE SEQUENCE [LARGE SCALE GENOMIC DNA]</scope>
    <source>
        <strain evidence="3">Houghton</strain>
    </source>
</reference>
<feature type="compositionally biased region" description="Polar residues" evidence="1">
    <location>
        <begin position="188"/>
        <end position="205"/>
    </location>
</feature>
<gene>
    <name evidence="3" type="ORF">EPH_0008460</name>
</gene>
<reference evidence="3" key="2">
    <citation type="submission" date="2013-10" db="EMBL/GenBank/DDBJ databases">
        <authorList>
            <person name="Aslett M."/>
        </authorList>
    </citation>
    <scope>NUCLEOTIDE SEQUENCE [LARGE SCALE GENOMIC DNA]</scope>
    <source>
        <strain evidence="3">Houghton</strain>
    </source>
</reference>
<protein>
    <submittedName>
        <fullName evidence="3">Uncharacterized protein</fullName>
    </submittedName>
</protein>
<feature type="transmembrane region" description="Helical" evidence="2">
    <location>
        <begin position="590"/>
        <end position="609"/>
    </location>
</feature>
<feature type="compositionally biased region" description="Polar residues" evidence="1">
    <location>
        <begin position="222"/>
        <end position="231"/>
    </location>
</feature>
<feature type="region of interest" description="Disordered" evidence="1">
    <location>
        <begin position="21"/>
        <end position="126"/>
    </location>
</feature>
<feature type="region of interest" description="Disordered" evidence="1">
    <location>
        <begin position="330"/>
        <end position="404"/>
    </location>
</feature>
<feature type="compositionally biased region" description="Polar residues" evidence="1">
    <location>
        <begin position="38"/>
        <end position="47"/>
    </location>
</feature>
<dbReference type="OrthoDB" id="346785at2759"/>
<name>U6G308_9EIME</name>
<feature type="compositionally biased region" description="Low complexity" evidence="1">
    <location>
        <begin position="348"/>
        <end position="381"/>
    </location>
</feature>
<evidence type="ECO:0000313" key="4">
    <source>
        <dbReference type="Proteomes" id="UP000018201"/>
    </source>
</evidence>
<evidence type="ECO:0000256" key="1">
    <source>
        <dbReference type="SAM" id="MobiDB-lite"/>
    </source>
</evidence>
<feature type="region of interest" description="Disordered" evidence="1">
    <location>
        <begin position="521"/>
        <end position="541"/>
    </location>
</feature>
<feature type="compositionally biased region" description="Basic and acidic residues" evidence="1">
    <location>
        <begin position="410"/>
        <end position="421"/>
    </location>
</feature>
<keyword evidence="4" id="KW-1185">Reference proteome</keyword>
<proteinExistence type="predicted"/>
<organism evidence="3 4">
    <name type="scientific">Eimeria praecox</name>
    <dbReference type="NCBI Taxonomy" id="51316"/>
    <lineage>
        <taxon>Eukaryota</taxon>
        <taxon>Sar</taxon>
        <taxon>Alveolata</taxon>
        <taxon>Apicomplexa</taxon>
        <taxon>Conoidasida</taxon>
        <taxon>Coccidia</taxon>
        <taxon>Eucoccidiorida</taxon>
        <taxon>Eimeriorina</taxon>
        <taxon>Eimeriidae</taxon>
        <taxon>Eimeria</taxon>
    </lineage>
</organism>
<evidence type="ECO:0000256" key="2">
    <source>
        <dbReference type="SAM" id="Phobius"/>
    </source>
</evidence>
<keyword evidence="2" id="KW-1133">Transmembrane helix</keyword>
<feature type="compositionally biased region" description="Polar residues" evidence="1">
    <location>
        <begin position="334"/>
        <end position="347"/>
    </location>
</feature>
<sequence>MPLPSMPARALAQTIAAKQRTSTIFNDTAPTRRPSACGTDQQTQNFVRNLRAHTPRSRSVSRSSSSLASQPREGAQRNYMKATSSSRRRSRNTGLGDDGLGGEQPHEIPAPSNYSPSASRFRSQSPCRTAIPAVASTALHAPTRANAVRHGPPLPRIRAPSVHRGLQLQQPPLNLPSGGVRQHGKSPSGGTNYSWHLENSQSSFLPRQRQQQKPQQRQQQKVQGSLSSSWTVRDPLTSAGNAHADLVDGDDGSLQLDASDQRELSQLTASFERTGLLCCYAETSHERALDNTASLSCADSTAAPAQTSGANLAHFSGIAKGIIHSVATVKSHHNAQGDSTFTSQAAGQQHQQMLQPGPLQQLHPQQQEPQQQQTQQHSQQQKVMLRSWPSPPQLHELSNGAVSTRVTERLGRMSSARRSDKIPGVAPSAFGMETTPSGYKDPCGGLQQLVGTLKFGVRFVVVFIVCLFRLLNTSYDSWSSAQFKKAFQDILAGSAYRGGNADTPKLQGTVGRFSAGSAAYSQQQQPHQQQRNVPSSSSRGSANAFSNLGGFQQRESITGRDARKSGFDLVPTCKKTVGETLGLHRPVLKVLSLIMVAGFLLWWLLITTAPEEFVDFDFM</sequence>
<accession>U6G308</accession>
<dbReference type="AlphaFoldDB" id="U6G308"/>
<evidence type="ECO:0000313" key="3">
    <source>
        <dbReference type="EMBL" id="CDI73688.1"/>
    </source>
</evidence>
<dbReference type="VEuPathDB" id="ToxoDB:EPH_0008460"/>